<evidence type="ECO:0000313" key="2">
    <source>
        <dbReference type="EMBL" id="WPU64432.1"/>
    </source>
</evidence>
<dbReference type="AlphaFoldDB" id="A0AAX4HM69"/>
<evidence type="ECO:0000256" key="1">
    <source>
        <dbReference type="SAM" id="SignalP"/>
    </source>
</evidence>
<dbReference type="KEGG" id="psti:SOO65_17195"/>
<dbReference type="RefSeq" id="WP_321393227.1">
    <property type="nucleotide sequence ID" value="NZ_CP139487.1"/>
</dbReference>
<proteinExistence type="predicted"/>
<dbReference type="Pfam" id="PF11220">
    <property type="entry name" value="DUF3015"/>
    <property type="match status" value="1"/>
</dbReference>
<protein>
    <submittedName>
        <fullName evidence="2">DUF3015 family protein</fullName>
    </submittedName>
</protein>
<dbReference type="InterPro" id="IPR021383">
    <property type="entry name" value="DUF3015"/>
</dbReference>
<evidence type="ECO:0000313" key="3">
    <source>
        <dbReference type="Proteomes" id="UP001324634"/>
    </source>
</evidence>
<feature type="signal peptide" evidence="1">
    <location>
        <begin position="1"/>
        <end position="22"/>
    </location>
</feature>
<keyword evidence="1" id="KW-0732">Signal</keyword>
<gene>
    <name evidence="2" type="ORF">SOO65_17195</name>
</gene>
<dbReference type="EMBL" id="CP139487">
    <property type="protein sequence ID" value="WPU64432.1"/>
    <property type="molecule type" value="Genomic_DNA"/>
</dbReference>
<name>A0AAX4HM69_9BACT</name>
<dbReference type="Proteomes" id="UP001324634">
    <property type="component" value="Chromosome"/>
</dbReference>
<keyword evidence="3" id="KW-1185">Reference proteome</keyword>
<organism evidence="2 3">
    <name type="scientific">Peredibacter starrii</name>
    <dbReference type="NCBI Taxonomy" id="28202"/>
    <lineage>
        <taxon>Bacteria</taxon>
        <taxon>Pseudomonadati</taxon>
        <taxon>Bdellovibrionota</taxon>
        <taxon>Bacteriovoracia</taxon>
        <taxon>Bacteriovoracales</taxon>
        <taxon>Bacteriovoracaceae</taxon>
        <taxon>Peredibacter</taxon>
    </lineage>
</organism>
<feature type="chain" id="PRO_5043343364" evidence="1">
    <location>
        <begin position="23"/>
        <end position="151"/>
    </location>
</feature>
<sequence length="151" mass="15813">MKRILGSVLVMIGLIFPHLSQAVDRSSGCGLGRQIAPRKTLFSTSTAATTDGVSWPTQPSAMTSGTSGCAPHGLLIEASKREHFISTNIAAIKLESALGKGEHLAALGQFYGCGGSQEAFARTMKSNYYSVFKTSDAQTINQSITGLGCAL</sequence>
<accession>A0AAX4HM69</accession>
<reference evidence="2 3" key="1">
    <citation type="submission" date="2023-11" db="EMBL/GenBank/DDBJ databases">
        <title>Peredibacter starrii A3.12.</title>
        <authorList>
            <person name="Mitchell R.J."/>
        </authorList>
    </citation>
    <scope>NUCLEOTIDE SEQUENCE [LARGE SCALE GENOMIC DNA]</scope>
    <source>
        <strain evidence="2 3">A3.12</strain>
    </source>
</reference>